<proteinExistence type="predicted"/>
<evidence type="ECO:0008006" key="8">
    <source>
        <dbReference type="Google" id="ProtNLM"/>
    </source>
</evidence>
<dbReference type="SUPFAM" id="SSF52058">
    <property type="entry name" value="L domain-like"/>
    <property type="match status" value="1"/>
</dbReference>
<feature type="domain" description="Disease resistance R13L4/SHOC-2-like LRR" evidence="5">
    <location>
        <begin position="458"/>
        <end position="738"/>
    </location>
</feature>
<dbReference type="GO" id="GO:0043531">
    <property type="term" value="F:ADP binding"/>
    <property type="evidence" value="ECO:0007669"/>
    <property type="project" value="InterPro"/>
</dbReference>
<protein>
    <recommendedName>
        <fullName evidence="8">NB-ARC domain-containing protein</fullName>
    </recommendedName>
</protein>
<dbReference type="Gene3D" id="3.40.50.300">
    <property type="entry name" value="P-loop containing nucleotide triphosphate hydrolases"/>
    <property type="match status" value="1"/>
</dbReference>
<gene>
    <name evidence="6" type="ORF">RGQ29_021521</name>
</gene>
<comment type="caution">
    <text evidence="6">The sequence shown here is derived from an EMBL/GenBank/DDBJ whole genome shotgun (WGS) entry which is preliminary data.</text>
</comment>
<reference evidence="6 7" key="1">
    <citation type="journal article" date="2023" name="G3 (Bethesda)">
        <title>A haplotype-resolved chromosome-scale genome for Quercus rubra L. provides insights into the genetics of adaptive traits for red oak species.</title>
        <authorList>
            <person name="Kapoor B."/>
            <person name="Jenkins J."/>
            <person name="Schmutz J."/>
            <person name="Zhebentyayeva T."/>
            <person name="Kuelheim C."/>
            <person name="Coggeshall M."/>
            <person name="Heim C."/>
            <person name="Lasky J.R."/>
            <person name="Leites L."/>
            <person name="Islam-Faridi N."/>
            <person name="Romero-Severson J."/>
            <person name="DeLeo V.L."/>
            <person name="Lucas S.M."/>
            <person name="Lazic D."/>
            <person name="Gailing O."/>
            <person name="Carlson J."/>
            <person name="Staton M."/>
        </authorList>
    </citation>
    <scope>NUCLEOTIDE SEQUENCE [LARGE SCALE GENOMIC DNA]</scope>
    <source>
        <strain evidence="6">Pseudo-F2</strain>
    </source>
</reference>
<feature type="domain" description="NB-ARC" evidence="3">
    <location>
        <begin position="57"/>
        <end position="230"/>
    </location>
</feature>
<organism evidence="6 7">
    <name type="scientific">Quercus rubra</name>
    <name type="common">Northern red oak</name>
    <name type="synonym">Quercus borealis</name>
    <dbReference type="NCBI Taxonomy" id="3512"/>
    <lineage>
        <taxon>Eukaryota</taxon>
        <taxon>Viridiplantae</taxon>
        <taxon>Streptophyta</taxon>
        <taxon>Embryophyta</taxon>
        <taxon>Tracheophyta</taxon>
        <taxon>Spermatophyta</taxon>
        <taxon>Magnoliopsida</taxon>
        <taxon>eudicotyledons</taxon>
        <taxon>Gunneridae</taxon>
        <taxon>Pentapetalae</taxon>
        <taxon>rosids</taxon>
        <taxon>fabids</taxon>
        <taxon>Fagales</taxon>
        <taxon>Fagaceae</taxon>
        <taxon>Quercus</taxon>
    </lineage>
</organism>
<evidence type="ECO:0000313" key="7">
    <source>
        <dbReference type="Proteomes" id="UP001324115"/>
    </source>
</evidence>
<dbReference type="PRINTS" id="PR00364">
    <property type="entry name" value="DISEASERSIST"/>
</dbReference>
<dbReference type="Pfam" id="PF23598">
    <property type="entry name" value="LRR_14"/>
    <property type="match status" value="1"/>
</dbReference>
<dbReference type="InterPro" id="IPR027417">
    <property type="entry name" value="P-loop_NTPase"/>
</dbReference>
<dbReference type="InterPro" id="IPR032675">
    <property type="entry name" value="LRR_dom_sf"/>
</dbReference>
<dbReference type="Pfam" id="PF23559">
    <property type="entry name" value="WHD_DRP"/>
    <property type="match status" value="1"/>
</dbReference>
<dbReference type="Proteomes" id="UP001324115">
    <property type="component" value="Unassembled WGS sequence"/>
</dbReference>
<dbReference type="InterPro" id="IPR042197">
    <property type="entry name" value="Apaf_helical"/>
</dbReference>
<keyword evidence="1" id="KW-0677">Repeat</keyword>
<dbReference type="PANTHER" id="PTHR23155">
    <property type="entry name" value="DISEASE RESISTANCE PROTEIN RP"/>
    <property type="match status" value="1"/>
</dbReference>
<dbReference type="Pfam" id="PF00931">
    <property type="entry name" value="NB-ARC"/>
    <property type="match status" value="1"/>
</dbReference>
<evidence type="ECO:0000259" key="4">
    <source>
        <dbReference type="Pfam" id="PF23559"/>
    </source>
</evidence>
<evidence type="ECO:0000259" key="5">
    <source>
        <dbReference type="Pfam" id="PF23598"/>
    </source>
</evidence>
<feature type="domain" description="Disease resistance protein winged helix" evidence="4">
    <location>
        <begin position="326"/>
        <end position="398"/>
    </location>
</feature>
<keyword evidence="2" id="KW-0611">Plant defense</keyword>
<dbReference type="InterPro" id="IPR058922">
    <property type="entry name" value="WHD_DRP"/>
</dbReference>
<dbReference type="EMBL" id="JAXUIC010000005">
    <property type="protein sequence ID" value="KAK4591346.1"/>
    <property type="molecule type" value="Genomic_DNA"/>
</dbReference>
<dbReference type="SUPFAM" id="SSF52540">
    <property type="entry name" value="P-loop containing nucleoside triphosphate hydrolases"/>
    <property type="match status" value="1"/>
</dbReference>
<name>A0AAN7FIN1_QUERU</name>
<accession>A0AAN7FIN1</accession>
<evidence type="ECO:0000313" key="6">
    <source>
        <dbReference type="EMBL" id="KAK4591346.1"/>
    </source>
</evidence>
<dbReference type="AlphaFoldDB" id="A0AAN7FIN1"/>
<dbReference type="Gene3D" id="1.10.10.10">
    <property type="entry name" value="Winged helix-like DNA-binding domain superfamily/Winged helix DNA-binding domain"/>
    <property type="match status" value="1"/>
</dbReference>
<evidence type="ECO:0000256" key="1">
    <source>
        <dbReference type="ARBA" id="ARBA00022737"/>
    </source>
</evidence>
<dbReference type="Gene3D" id="1.10.8.430">
    <property type="entry name" value="Helical domain of apoptotic protease-activating factors"/>
    <property type="match status" value="1"/>
</dbReference>
<dbReference type="InterPro" id="IPR036388">
    <property type="entry name" value="WH-like_DNA-bd_sf"/>
</dbReference>
<dbReference type="Gene3D" id="3.80.10.10">
    <property type="entry name" value="Ribonuclease Inhibitor"/>
    <property type="match status" value="2"/>
</dbReference>
<evidence type="ECO:0000259" key="3">
    <source>
        <dbReference type="Pfam" id="PF00931"/>
    </source>
</evidence>
<sequence>MEKVHARNGVKIKTRQESRSKFKEIGRFKTALRILEICITIFRVEQRRERNSAVGMDEDVHKVVSQLITNSENCSTHFIVGMKGIGKTTLAQMVFNHSAIQNHFESRNWVPLTDRVDEEKNVLLKRLGHKVMPAPATNKEGKEKEEWKEKDYSIKELNGFLKGKKYLIVLYNILLVEAWESLKAAFQDSTNGCRILITTRHRRVASNAEHYYQLRLRTKDESLSLFQQMVDLPSETSDQPELSPEAGEAQKVNSLARKGVGKCEGLPLSILCVGYLFSGTKNVTYEELLKALDHIDHSQTPWLEIMDFNVKDLLPHLRQCLSYFGLFPKDTETSARRLVTLWVAEGLVTPSGVEQEPPELVAKNILRELISRNLVQVVERKPNEKEKTCSFPSDLRDLWLRSNASFDQRLAYNADEHDASSTLSHGSGKNLQNLLRSWRNPRSILFFDTREGNKPGEEIEKIPPSIGNLTNLQILDVKHTYIRILPSSIWKLKKLRHLCMNQIYRSQIKHQSSGSSLQNLQTLRGAFVDKDSPLKDNLRRLTNLRKLALAFQLNLSQQVALAESLLNLKQLKALKLKSIDEMGQPQDLKATFLLGLENLSNLYLFGKLENTSINRLPQSLTDLTLSASGLLDDPMPELEKLKRLECLSLYSGSYTGKSMSCSKGGFPQLHVLNFWMLQELEEWNVVEEAMPKLKKLEIRSCNSLKVPTGLGNLKTLSELKLKDMPEKFTAEIEKTKEIIWGDIALSPVDDHSQY</sequence>
<dbReference type="InterPro" id="IPR055414">
    <property type="entry name" value="LRR_R13L4/SHOC2-like"/>
</dbReference>
<keyword evidence="7" id="KW-1185">Reference proteome</keyword>
<dbReference type="GO" id="GO:0098542">
    <property type="term" value="P:defense response to other organism"/>
    <property type="evidence" value="ECO:0007669"/>
    <property type="project" value="TreeGrafter"/>
</dbReference>
<dbReference type="InterPro" id="IPR002182">
    <property type="entry name" value="NB-ARC"/>
</dbReference>
<evidence type="ECO:0000256" key="2">
    <source>
        <dbReference type="ARBA" id="ARBA00022821"/>
    </source>
</evidence>
<dbReference type="InterPro" id="IPR044974">
    <property type="entry name" value="Disease_R_plants"/>
</dbReference>
<dbReference type="PANTHER" id="PTHR23155:SF955">
    <property type="entry name" value="AAA+ ATPASE DOMAIN-CONTAINING PROTEIN"/>
    <property type="match status" value="1"/>
</dbReference>